<dbReference type="InterPro" id="IPR027417">
    <property type="entry name" value="P-loop_NTPase"/>
</dbReference>
<proteinExistence type="inferred from homology"/>
<dbReference type="CDD" id="cd01895">
    <property type="entry name" value="EngA2"/>
    <property type="match status" value="1"/>
</dbReference>
<dbReference type="PIRSF" id="PIRSF006485">
    <property type="entry name" value="GTP-binding_EngA"/>
    <property type="match status" value="1"/>
</dbReference>
<feature type="domain" description="EngA-type G" evidence="8">
    <location>
        <begin position="269"/>
        <end position="447"/>
    </location>
</feature>
<dbReference type="PANTHER" id="PTHR43834:SF6">
    <property type="entry name" value="GTPASE DER"/>
    <property type="match status" value="1"/>
</dbReference>
<dbReference type="Pfam" id="PF01926">
    <property type="entry name" value="MMR_HSR1"/>
    <property type="match status" value="2"/>
</dbReference>
<name>A0A7S0QTI4_9CRYP</name>
<keyword evidence="4 7" id="KW-0677">Repeat</keyword>
<dbReference type="InterPro" id="IPR015946">
    <property type="entry name" value="KH_dom-like_a/b"/>
</dbReference>
<evidence type="ECO:0000259" key="8">
    <source>
        <dbReference type="PROSITE" id="PS51712"/>
    </source>
</evidence>
<keyword evidence="6 7" id="KW-0342">GTP-binding</keyword>
<dbReference type="EMBL" id="HBEZ01050046">
    <property type="protein sequence ID" value="CAD8652159.1"/>
    <property type="molecule type" value="Transcribed_RNA"/>
</dbReference>
<accession>A0A7S0QTI4</accession>
<dbReference type="PRINTS" id="PR00326">
    <property type="entry name" value="GTP1OBG"/>
</dbReference>
<dbReference type="SUPFAM" id="SSF52540">
    <property type="entry name" value="P-loop containing nucleoside triphosphate hydrolases"/>
    <property type="match status" value="2"/>
</dbReference>
<dbReference type="HAMAP" id="MF_00195">
    <property type="entry name" value="GTPase_Der"/>
    <property type="match status" value="1"/>
</dbReference>
<keyword evidence="5 7" id="KW-0547">Nucleotide-binding</keyword>
<gene>
    <name evidence="9" type="ORF">CCUR1050_LOCUS27514</name>
</gene>
<dbReference type="FunFam" id="3.40.50.300:FF:000040">
    <property type="entry name" value="GTPase Der"/>
    <property type="match status" value="1"/>
</dbReference>
<dbReference type="GO" id="GO:0043022">
    <property type="term" value="F:ribosome binding"/>
    <property type="evidence" value="ECO:0007669"/>
    <property type="project" value="TreeGrafter"/>
</dbReference>
<evidence type="ECO:0000256" key="3">
    <source>
        <dbReference type="ARBA" id="ARBA00022517"/>
    </source>
</evidence>
<dbReference type="PANTHER" id="PTHR43834">
    <property type="entry name" value="GTPASE DER"/>
    <property type="match status" value="1"/>
</dbReference>
<evidence type="ECO:0000256" key="5">
    <source>
        <dbReference type="ARBA" id="ARBA00022741"/>
    </source>
</evidence>
<organism evidence="9">
    <name type="scientific">Cryptomonas curvata</name>
    <dbReference type="NCBI Taxonomy" id="233186"/>
    <lineage>
        <taxon>Eukaryota</taxon>
        <taxon>Cryptophyceae</taxon>
        <taxon>Cryptomonadales</taxon>
        <taxon>Cryptomonadaceae</taxon>
        <taxon>Cryptomonas</taxon>
    </lineage>
</organism>
<keyword evidence="3" id="KW-0690">Ribosome biogenesis</keyword>
<protein>
    <recommendedName>
        <fullName evidence="2 7">GTPase Der</fullName>
    </recommendedName>
</protein>
<sequence length="533" mass="60877">MYVFAFLNNVCKTNFKYNYNEIEKTLKCKSYTKSINKYFKCNICCEIKSINKKKKNILQLSCNSNKDDFINQDSLTKKVDTESFTSYSRRMPIVAIVGRGNVGKSTLFNRLANAFDDGSIVHDSLGITRDKLYKKALWCDYEYLVTDTGGFIISKSHKDIFSEEVKEQALIAIQEANLVIFVVDGQSELDQEDIELARFLKFQKTPVVLAVNKCENFKDYENNINKFWTLGFGEPIPISAIHGTNTGELLDKIIKYIPKISLSYLDDIPSIAIIGRPNVGKSSILNFLHGKKKSIVSDVPGTTRDSLDSYVSGGINFNVYNLIDTAGIRKKKSIEFGPEFFMINRSFKAIQRSDCVLVVIDASVGITEQDQKLAEMVSKQGKACVVLFNKWDKVSLENKYNYEDTKELIRYYLPSIYWANVLFISAKDGTRCDKILNSVDFAIEQYNRHIPTSIVNEIIQEAIKWRAPPSIKNGKQGKIYYSTQINEKPPSFAIFVNEPILFNESYRRYIENQLRSGLGFQGTSLKIFWTKKK</sequence>
<dbReference type="Pfam" id="PF14714">
    <property type="entry name" value="KH_dom-like"/>
    <property type="match status" value="1"/>
</dbReference>
<evidence type="ECO:0000256" key="1">
    <source>
        <dbReference type="ARBA" id="ARBA00008279"/>
    </source>
</evidence>
<dbReference type="InterPro" id="IPR032859">
    <property type="entry name" value="KH_dom-like"/>
</dbReference>
<dbReference type="InterPro" id="IPR005225">
    <property type="entry name" value="Small_GTP-bd"/>
</dbReference>
<dbReference type="CDD" id="cd01894">
    <property type="entry name" value="EngA1"/>
    <property type="match status" value="1"/>
</dbReference>
<dbReference type="NCBIfam" id="TIGR03594">
    <property type="entry name" value="GTPase_EngA"/>
    <property type="match status" value="1"/>
</dbReference>
<dbReference type="AlphaFoldDB" id="A0A7S0QTI4"/>
<evidence type="ECO:0000256" key="2">
    <source>
        <dbReference type="ARBA" id="ARBA00020953"/>
    </source>
</evidence>
<dbReference type="InterPro" id="IPR016484">
    <property type="entry name" value="GTPase_Der"/>
</dbReference>
<reference evidence="9" key="1">
    <citation type="submission" date="2021-01" db="EMBL/GenBank/DDBJ databases">
        <authorList>
            <person name="Corre E."/>
            <person name="Pelletier E."/>
            <person name="Niang G."/>
            <person name="Scheremetjew M."/>
            <person name="Finn R."/>
            <person name="Kale V."/>
            <person name="Holt S."/>
            <person name="Cochrane G."/>
            <person name="Meng A."/>
            <person name="Brown T."/>
            <person name="Cohen L."/>
        </authorList>
    </citation>
    <scope>NUCLEOTIDE SEQUENCE</scope>
    <source>
        <strain evidence="9">CCAP979/52</strain>
    </source>
</reference>
<dbReference type="InterPro" id="IPR031166">
    <property type="entry name" value="G_ENGA"/>
</dbReference>
<dbReference type="PROSITE" id="PS51712">
    <property type="entry name" value="G_ENGA"/>
    <property type="match status" value="1"/>
</dbReference>
<comment type="function">
    <text evidence="7">GTPase that plays an essential role in the late steps of ribosome biogenesis.</text>
</comment>
<dbReference type="GO" id="GO:0005525">
    <property type="term" value="F:GTP binding"/>
    <property type="evidence" value="ECO:0007669"/>
    <property type="project" value="UniProtKB-KW"/>
</dbReference>
<dbReference type="Gene3D" id="3.30.300.20">
    <property type="match status" value="1"/>
</dbReference>
<dbReference type="FunFam" id="3.30.300.20:FF:000004">
    <property type="entry name" value="GTPase Der"/>
    <property type="match status" value="1"/>
</dbReference>
<evidence type="ECO:0000256" key="7">
    <source>
        <dbReference type="RuleBase" id="RU004481"/>
    </source>
</evidence>
<comment type="similarity">
    <text evidence="1 7">Belongs to the TRAFAC class TrmE-Era-EngA-EngB-Septin-like GTPase superfamily. EngA (Der) GTPase family.</text>
</comment>
<evidence type="ECO:0000313" key="9">
    <source>
        <dbReference type="EMBL" id="CAD8652159.1"/>
    </source>
</evidence>
<dbReference type="Gene3D" id="3.40.50.300">
    <property type="entry name" value="P-loop containing nucleotide triphosphate hydrolases"/>
    <property type="match status" value="2"/>
</dbReference>
<dbReference type="GO" id="GO:0042254">
    <property type="term" value="P:ribosome biogenesis"/>
    <property type="evidence" value="ECO:0007669"/>
    <property type="project" value="UniProtKB-KW"/>
</dbReference>
<dbReference type="InterPro" id="IPR006073">
    <property type="entry name" value="GTP-bd"/>
</dbReference>
<dbReference type="NCBIfam" id="TIGR00231">
    <property type="entry name" value="small_GTP"/>
    <property type="match status" value="2"/>
</dbReference>
<evidence type="ECO:0000256" key="6">
    <source>
        <dbReference type="ARBA" id="ARBA00023134"/>
    </source>
</evidence>
<evidence type="ECO:0000256" key="4">
    <source>
        <dbReference type="ARBA" id="ARBA00022737"/>
    </source>
</evidence>